<dbReference type="Pfam" id="PF01363">
    <property type="entry name" value="FYVE"/>
    <property type="match status" value="1"/>
</dbReference>
<gene>
    <name evidence="9" type="ORF">DGUA_6G002562</name>
</gene>
<dbReference type="Pfam" id="PF09311">
    <property type="entry name" value="Rab5-bind"/>
    <property type="match status" value="1"/>
</dbReference>
<dbReference type="InterPro" id="IPR017455">
    <property type="entry name" value="Znf_FYVE-rel"/>
</dbReference>
<accession>A0A3B0J1N6</accession>
<dbReference type="PANTHER" id="PTHR31179">
    <property type="entry name" value="RAB GTPASE-BINDING EFFECTOR PROTEIN"/>
    <property type="match status" value="1"/>
</dbReference>
<evidence type="ECO:0000313" key="9">
    <source>
        <dbReference type="EMBL" id="SPP74865.1"/>
    </source>
</evidence>
<dbReference type="GO" id="GO:0006897">
    <property type="term" value="P:endocytosis"/>
    <property type="evidence" value="ECO:0007669"/>
    <property type="project" value="InterPro"/>
</dbReference>
<dbReference type="InterPro" id="IPR013083">
    <property type="entry name" value="Znf_RING/FYVE/PHD"/>
</dbReference>
<evidence type="ECO:0000313" key="10">
    <source>
        <dbReference type="Proteomes" id="UP000268350"/>
    </source>
</evidence>
<sequence length="667" mass="77294">MEENESPSEPRVSTEAENGDDDATNQHKLIQQTEMRKMQNEFNTQRAKMRELYMQKEAEYAQSMAERKKLQEELDELKTHLMVADLKSENEMQLRDIKAQEEISSLQQLVQDTIEESSNYKSELEHIKLELSKYQQQQQQQQQVQVQVQHPPAESSGGLAPQMLNQVKKTLGSVRKLGSDSLNSSFQQEDDGLRGPQNKGNGKQYASEDAEMLHSIVEQLQEEMKALKEKLREQDEQLQSKSNAKVAIVSDTCGMHKSTSMDVAESSCECCSVAEKTIVDFNTHIKKQQKQVDLLQKQLVEARETLSKEAALRKDLEDQWQEKREAHKSEVQSLRDKTGASEQQLLDMQQKFLDTKDSVMRQLQRITDDRERVNKQLETLQADNDFLSGRYLATSEEIENQYINLPNTVVELQELMLRQQSELIQARVSSEYEKQRCVSTLDEIQILRAQLEESNNERRSYKRQTQLDIKSLQDRLTEHLLTVQSYETTKTQLERKEAELNKQLSESRVEIIELQEANEKYAKTNADYKTKIKTLQEELSTMETVQKDFVKLSQTLQISLEELRHADTEVRWQDDDDVNNCPTCSACFTVMVRKIHCRHCGHIYCDKCLTKTVPSGPRKRVARVCDICHTLLTPNTAPYFSQEQPPQQHQNQNQSQSQQQQQQQQSN</sequence>
<dbReference type="InterPro" id="IPR001841">
    <property type="entry name" value="Znf_RING"/>
</dbReference>
<dbReference type="SUPFAM" id="SSF103652">
    <property type="entry name" value="G protein-binding domain"/>
    <property type="match status" value="1"/>
</dbReference>
<evidence type="ECO:0000256" key="3">
    <source>
        <dbReference type="ARBA" id="ARBA00022833"/>
    </source>
</evidence>
<organism evidence="9 10">
    <name type="scientific">Drosophila guanche</name>
    <name type="common">Fruit fly</name>
    <dbReference type="NCBI Taxonomy" id="7266"/>
    <lineage>
        <taxon>Eukaryota</taxon>
        <taxon>Metazoa</taxon>
        <taxon>Ecdysozoa</taxon>
        <taxon>Arthropoda</taxon>
        <taxon>Hexapoda</taxon>
        <taxon>Insecta</taxon>
        <taxon>Pterygota</taxon>
        <taxon>Neoptera</taxon>
        <taxon>Endopterygota</taxon>
        <taxon>Diptera</taxon>
        <taxon>Brachycera</taxon>
        <taxon>Muscomorpha</taxon>
        <taxon>Ephydroidea</taxon>
        <taxon>Drosophilidae</taxon>
        <taxon>Drosophila</taxon>
        <taxon>Sophophora</taxon>
    </lineage>
</organism>
<evidence type="ECO:0000259" key="7">
    <source>
        <dbReference type="PROSITE" id="PS50089"/>
    </source>
</evidence>
<dbReference type="Gene3D" id="1.20.5.730">
    <property type="entry name" value="Single helix bin"/>
    <property type="match status" value="1"/>
</dbReference>
<dbReference type="InterPro" id="IPR003914">
    <property type="entry name" value="Rabaptin"/>
</dbReference>
<keyword evidence="2 4" id="KW-0863">Zinc-finger</keyword>
<feature type="region of interest" description="Disordered" evidence="6">
    <location>
        <begin position="1"/>
        <end position="27"/>
    </location>
</feature>
<dbReference type="SUPFAM" id="SSF57903">
    <property type="entry name" value="FYVE/PHD zinc finger"/>
    <property type="match status" value="1"/>
</dbReference>
<feature type="region of interest" description="Disordered" evidence="6">
    <location>
        <begin position="638"/>
        <end position="667"/>
    </location>
</feature>
<dbReference type="EMBL" id="OUUW01000001">
    <property type="protein sequence ID" value="SPP74865.1"/>
    <property type="molecule type" value="Genomic_DNA"/>
</dbReference>
<dbReference type="STRING" id="7266.A0A3B0J1N6"/>
<feature type="domain" description="RING-type" evidence="7">
    <location>
        <begin position="584"/>
        <end position="629"/>
    </location>
</feature>
<keyword evidence="3" id="KW-0862">Zinc</keyword>
<evidence type="ECO:0000256" key="1">
    <source>
        <dbReference type="ARBA" id="ARBA00022723"/>
    </source>
</evidence>
<feature type="compositionally biased region" description="Low complexity" evidence="6">
    <location>
        <begin position="641"/>
        <end position="667"/>
    </location>
</feature>
<feature type="domain" description="FYVE-type" evidence="8">
    <location>
        <begin position="575"/>
        <end position="633"/>
    </location>
</feature>
<dbReference type="PANTHER" id="PTHR31179:SF7">
    <property type="entry name" value="FYVE-TYPE DOMAIN-CONTAINING PROTEIN"/>
    <property type="match status" value="1"/>
</dbReference>
<dbReference type="Gene3D" id="3.30.40.10">
    <property type="entry name" value="Zinc/RING finger domain, C3HC4 (zinc finger)"/>
    <property type="match status" value="1"/>
</dbReference>
<dbReference type="OMA" id="EMMHSIV"/>
<evidence type="ECO:0000256" key="6">
    <source>
        <dbReference type="SAM" id="MobiDB-lite"/>
    </source>
</evidence>
<dbReference type="FunFam" id="1.20.5.730:FF:000005">
    <property type="entry name" value="RABaptiN (Rab effector)"/>
    <property type="match status" value="1"/>
</dbReference>
<dbReference type="PROSITE" id="PS50178">
    <property type="entry name" value="ZF_FYVE"/>
    <property type="match status" value="1"/>
</dbReference>
<evidence type="ECO:0000256" key="2">
    <source>
        <dbReference type="ARBA" id="ARBA00022771"/>
    </source>
</evidence>
<dbReference type="GO" id="GO:0008270">
    <property type="term" value="F:zinc ion binding"/>
    <property type="evidence" value="ECO:0007669"/>
    <property type="project" value="UniProtKB-KW"/>
</dbReference>
<protein>
    <submittedName>
        <fullName evidence="9">Blast:Trehalase</fullName>
    </submittedName>
</protein>
<dbReference type="SMART" id="SM00064">
    <property type="entry name" value="FYVE"/>
    <property type="match status" value="1"/>
</dbReference>
<dbReference type="GO" id="GO:0005096">
    <property type="term" value="F:GTPase activator activity"/>
    <property type="evidence" value="ECO:0007669"/>
    <property type="project" value="InterPro"/>
</dbReference>
<keyword evidence="5" id="KW-0175">Coiled coil</keyword>
<feature type="coiled-coil region" evidence="5">
    <location>
        <begin position="285"/>
        <end position="390"/>
    </location>
</feature>
<reference evidence="10" key="1">
    <citation type="submission" date="2018-01" db="EMBL/GenBank/DDBJ databases">
        <authorList>
            <person name="Alioto T."/>
            <person name="Alioto T."/>
        </authorList>
    </citation>
    <scope>NUCLEOTIDE SEQUENCE [LARGE SCALE GENOMIC DNA]</scope>
</reference>
<dbReference type="PROSITE" id="PS50089">
    <property type="entry name" value="ZF_RING_2"/>
    <property type="match status" value="1"/>
</dbReference>
<dbReference type="PROSITE" id="PS00518">
    <property type="entry name" value="ZF_RING_1"/>
    <property type="match status" value="1"/>
</dbReference>
<evidence type="ECO:0000256" key="4">
    <source>
        <dbReference type="PROSITE-ProRule" id="PRU00175"/>
    </source>
</evidence>
<evidence type="ECO:0000259" key="8">
    <source>
        <dbReference type="PROSITE" id="PS50178"/>
    </source>
</evidence>
<dbReference type="InterPro" id="IPR000306">
    <property type="entry name" value="Znf_FYVE"/>
</dbReference>
<dbReference type="InterPro" id="IPR015390">
    <property type="entry name" value="Rabaptin_Rab5-bd_dom"/>
</dbReference>
<dbReference type="InterPro" id="IPR017907">
    <property type="entry name" value="Znf_RING_CS"/>
</dbReference>
<dbReference type="CDD" id="cd15739">
    <property type="entry name" value="FYVE_RABE_unchar"/>
    <property type="match status" value="1"/>
</dbReference>
<evidence type="ECO:0000256" key="5">
    <source>
        <dbReference type="SAM" id="Coils"/>
    </source>
</evidence>
<dbReference type="AlphaFoldDB" id="A0A3B0J1N6"/>
<feature type="region of interest" description="Disordered" evidence="6">
    <location>
        <begin position="178"/>
        <end position="206"/>
    </location>
</feature>
<dbReference type="FunFam" id="3.30.40.10:FF:000641">
    <property type="entry name" value="RABaptiN (Rab effector)"/>
    <property type="match status" value="1"/>
</dbReference>
<dbReference type="Proteomes" id="UP000268350">
    <property type="component" value="Unassembled WGS sequence"/>
</dbReference>
<keyword evidence="1" id="KW-0479">Metal-binding</keyword>
<feature type="coiled-coil region" evidence="5">
    <location>
        <begin position="35"/>
        <end position="144"/>
    </location>
</feature>
<dbReference type="InterPro" id="IPR011011">
    <property type="entry name" value="Znf_FYVE_PHD"/>
</dbReference>
<keyword evidence="10" id="KW-1185">Reference proteome</keyword>
<name>A0A3B0J1N6_DROGU</name>
<proteinExistence type="predicted"/>
<feature type="coiled-coil region" evidence="5">
    <location>
        <begin position="210"/>
        <end position="244"/>
    </location>
</feature>
<feature type="coiled-coil region" evidence="5">
    <location>
        <begin position="437"/>
        <end position="545"/>
    </location>
</feature>
<dbReference type="OrthoDB" id="79940at2759"/>